<keyword evidence="1" id="KW-1133">Transmembrane helix</keyword>
<evidence type="ECO:0000256" key="1">
    <source>
        <dbReference type="SAM" id="Phobius"/>
    </source>
</evidence>
<dbReference type="Proteomes" id="UP000831537">
    <property type="component" value="Chromosome"/>
</dbReference>
<feature type="transmembrane region" description="Helical" evidence="1">
    <location>
        <begin position="16"/>
        <end position="36"/>
    </location>
</feature>
<accession>A0ABY4GKE5</accession>
<organism evidence="2 3">
    <name type="scientific">Gracilibacillus salinarum</name>
    <dbReference type="NCBI Taxonomy" id="2932255"/>
    <lineage>
        <taxon>Bacteria</taxon>
        <taxon>Bacillati</taxon>
        <taxon>Bacillota</taxon>
        <taxon>Bacilli</taxon>
        <taxon>Bacillales</taxon>
        <taxon>Bacillaceae</taxon>
        <taxon>Gracilibacillus</taxon>
    </lineage>
</organism>
<dbReference type="RefSeq" id="WP_244742766.1">
    <property type="nucleotide sequence ID" value="NZ_CP095071.1"/>
</dbReference>
<keyword evidence="1" id="KW-0472">Membrane</keyword>
<sequence>MIGLIFLFDNDSLLDISRALLLGALPALLFFHVSILSKKAFSVLT</sequence>
<keyword evidence="3" id="KW-1185">Reference proteome</keyword>
<name>A0ABY4GKE5_9BACI</name>
<gene>
    <name evidence="2" type="ORF">MUN87_18775</name>
</gene>
<dbReference type="EMBL" id="CP095071">
    <property type="protein sequence ID" value="UOQ84679.1"/>
    <property type="molecule type" value="Genomic_DNA"/>
</dbReference>
<evidence type="ECO:0000313" key="3">
    <source>
        <dbReference type="Proteomes" id="UP000831537"/>
    </source>
</evidence>
<evidence type="ECO:0000313" key="2">
    <source>
        <dbReference type="EMBL" id="UOQ84679.1"/>
    </source>
</evidence>
<keyword evidence="1" id="KW-0812">Transmembrane</keyword>
<reference evidence="2 3" key="1">
    <citation type="submission" date="2022-04" db="EMBL/GenBank/DDBJ databases">
        <title>Gracilibacillus sp. isolated from saltern.</title>
        <authorList>
            <person name="Won M."/>
            <person name="Lee C.-M."/>
            <person name="Woen H.-Y."/>
            <person name="Kwon S.-W."/>
        </authorList>
    </citation>
    <scope>NUCLEOTIDE SEQUENCE [LARGE SCALE GENOMIC DNA]</scope>
    <source>
        <strain evidence="2 3">SSPM10-3</strain>
    </source>
</reference>
<protein>
    <submittedName>
        <fullName evidence="2">Uncharacterized protein</fullName>
    </submittedName>
</protein>
<proteinExistence type="predicted"/>